<evidence type="ECO:0000256" key="2">
    <source>
        <dbReference type="SAM" id="SignalP"/>
    </source>
</evidence>
<feature type="chain" id="PRO_5039648533" description="Lipoprotein" evidence="2">
    <location>
        <begin position="22"/>
        <end position="205"/>
    </location>
</feature>
<evidence type="ECO:0008006" key="5">
    <source>
        <dbReference type="Google" id="ProtNLM"/>
    </source>
</evidence>
<dbReference type="EMBL" id="SHKR01000014">
    <property type="protein sequence ID" value="RZU12534.1"/>
    <property type="molecule type" value="Genomic_DNA"/>
</dbReference>
<organism evidence="3 4">
    <name type="scientific">Kribbella rubisoli</name>
    <dbReference type="NCBI Taxonomy" id="3075929"/>
    <lineage>
        <taxon>Bacteria</taxon>
        <taxon>Bacillati</taxon>
        <taxon>Actinomycetota</taxon>
        <taxon>Actinomycetes</taxon>
        <taxon>Propionibacteriales</taxon>
        <taxon>Kribbellaceae</taxon>
        <taxon>Kribbella</taxon>
    </lineage>
</organism>
<feature type="signal peptide" evidence="2">
    <location>
        <begin position="1"/>
        <end position="21"/>
    </location>
</feature>
<accession>A0A4Q7WQJ6</accession>
<comment type="caution">
    <text evidence="3">The sequence shown here is derived from an EMBL/GenBank/DDBJ whole genome shotgun (WGS) entry which is preliminary data.</text>
</comment>
<feature type="compositionally biased region" description="Low complexity" evidence="1">
    <location>
        <begin position="32"/>
        <end position="52"/>
    </location>
</feature>
<keyword evidence="4" id="KW-1185">Reference proteome</keyword>
<proteinExistence type="predicted"/>
<evidence type="ECO:0000256" key="1">
    <source>
        <dbReference type="SAM" id="MobiDB-lite"/>
    </source>
</evidence>
<dbReference type="OrthoDB" id="3831131at2"/>
<evidence type="ECO:0000313" key="3">
    <source>
        <dbReference type="EMBL" id="RZU12534.1"/>
    </source>
</evidence>
<sequence>MPRRAPLGPALVALCALTALTACNGSPEAGHPNTVPVPTSPSSSPAPSPTSSGPQWTAEEQTAITASKKQYSAARVAIDAALAAPAKADRVKLEGAGNGGTWINTVLEDIVNFQDYGWYETGSTKVLNTQVSAVNLKLQQPQVDLINCIDSSAVIIRSQQTGKPIPIGAGTSKRQKVSSRMVYAPAATGGVKRWWLITEKELGVC</sequence>
<name>A0A4Q7WQJ6_9ACTN</name>
<dbReference type="Proteomes" id="UP000292027">
    <property type="component" value="Unassembled WGS sequence"/>
</dbReference>
<gene>
    <name evidence="3" type="ORF">EV645_5806</name>
</gene>
<keyword evidence="2" id="KW-0732">Signal</keyword>
<protein>
    <recommendedName>
        <fullName evidence="5">Lipoprotein</fullName>
    </recommendedName>
</protein>
<reference evidence="3 4" key="1">
    <citation type="journal article" date="2015" name="Stand. Genomic Sci.">
        <title>Genomic Encyclopedia of Bacterial and Archaeal Type Strains, Phase III: the genomes of soil and plant-associated and newly described type strains.</title>
        <authorList>
            <person name="Whitman W.B."/>
            <person name="Woyke T."/>
            <person name="Klenk H.P."/>
            <person name="Zhou Y."/>
            <person name="Lilburn T.G."/>
            <person name="Beck B.J."/>
            <person name="De Vos P."/>
            <person name="Vandamme P."/>
            <person name="Eisen J.A."/>
            <person name="Garrity G."/>
            <person name="Hugenholtz P."/>
            <person name="Kyrpides N.C."/>
        </authorList>
    </citation>
    <scope>NUCLEOTIDE SEQUENCE [LARGE SCALE GENOMIC DNA]</scope>
    <source>
        <strain evidence="3 4">VKM Ac-2540</strain>
    </source>
</reference>
<dbReference type="AlphaFoldDB" id="A0A4Q7WQJ6"/>
<dbReference type="PROSITE" id="PS51257">
    <property type="entry name" value="PROKAR_LIPOPROTEIN"/>
    <property type="match status" value="1"/>
</dbReference>
<evidence type="ECO:0000313" key="4">
    <source>
        <dbReference type="Proteomes" id="UP000292027"/>
    </source>
</evidence>
<feature type="region of interest" description="Disordered" evidence="1">
    <location>
        <begin position="30"/>
        <end position="59"/>
    </location>
</feature>